<organism evidence="1 2">
    <name type="scientific">Flavobacterium kayseriense</name>
    <dbReference type="NCBI Taxonomy" id="2764714"/>
    <lineage>
        <taxon>Bacteria</taxon>
        <taxon>Pseudomonadati</taxon>
        <taxon>Bacteroidota</taxon>
        <taxon>Flavobacteriia</taxon>
        <taxon>Flavobacteriales</taxon>
        <taxon>Flavobacteriaceae</taxon>
        <taxon>Flavobacterium</taxon>
    </lineage>
</organism>
<evidence type="ECO:0000313" key="2">
    <source>
        <dbReference type="Proteomes" id="UP000629963"/>
    </source>
</evidence>
<sequence length="268" mass="31431">MKSIGFILFLFLASCASIKIKDYSADYTQEVVGKIKSMDIKKYEYKFIKNDTVNLVKTTIVNFDINQKLISEKIFTENGTKESNFKYSKGFVVEKQVISANDTAVITFKYDKQNNIIEEKSTDSNGLFNTTTQTFDKYHNPIEIKKNFADKIRHSIYNEYDYKNKFLINKYSMDTILQKEVVMKRYFDKNGYILKSQNMNATSTSKYYSHKIDKKGNLISKTFHEADGTIIEVVNFKNTYDNVGNIRIRERFLNNKLIDKTIYVNTYY</sequence>
<gene>
    <name evidence="1" type="ORF">H8R23_15465</name>
</gene>
<evidence type="ECO:0000313" key="1">
    <source>
        <dbReference type="EMBL" id="MBC5842812.1"/>
    </source>
</evidence>
<proteinExistence type="predicted"/>
<dbReference type="EMBL" id="JACRUJ010000007">
    <property type="protein sequence ID" value="MBC5842812.1"/>
    <property type="molecule type" value="Genomic_DNA"/>
</dbReference>
<evidence type="ECO:0008006" key="3">
    <source>
        <dbReference type="Google" id="ProtNLM"/>
    </source>
</evidence>
<dbReference type="RefSeq" id="WP_187011309.1">
    <property type="nucleotide sequence ID" value="NZ_JACRUI010000007.1"/>
</dbReference>
<dbReference type="PROSITE" id="PS51257">
    <property type="entry name" value="PROKAR_LIPOPROTEIN"/>
    <property type="match status" value="1"/>
</dbReference>
<accession>A0ABR7JC82</accession>
<comment type="caution">
    <text evidence="1">The sequence shown here is derived from an EMBL/GenBank/DDBJ whole genome shotgun (WGS) entry which is preliminary data.</text>
</comment>
<keyword evidence="2" id="KW-1185">Reference proteome</keyword>
<dbReference type="Proteomes" id="UP000629963">
    <property type="component" value="Unassembled WGS sequence"/>
</dbReference>
<name>A0ABR7JC82_9FLAO</name>
<reference evidence="1 2" key="1">
    <citation type="submission" date="2020-08" db="EMBL/GenBank/DDBJ databases">
        <title>Description of novel Flavobacterium F-380 isolate.</title>
        <authorList>
            <person name="Saticioglu I.B."/>
            <person name="Duman M."/>
            <person name="Altun S."/>
        </authorList>
    </citation>
    <scope>NUCLEOTIDE SEQUENCE [LARGE SCALE GENOMIC DNA]</scope>
    <source>
        <strain evidence="1 2">F-380</strain>
    </source>
</reference>
<dbReference type="Gene3D" id="2.180.10.10">
    <property type="entry name" value="RHS repeat-associated core"/>
    <property type="match status" value="1"/>
</dbReference>
<protein>
    <recommendedName>
        <fullName evidence="3">Lipoprotein</fullName>
    </recommendedName>
</protein>